<dbReference type="GO" id="GO:0005634">
    <property type="term" value="C:nucleus"/>
    <property type="evidence" value="ECO:0007669"/>
    <property type="project" value="UniProtKB-SubCell"/>
</dbReference>
<keyword evidence="16 22" id="KW-1015">Disulfide bond</keyword>
<dbReference type="InterPro" id="IPR000742">
    <property type="entry name" value="EGF"/>
</dbReference>
<keyword evidence="14 21" id="KW-0040">ANK repeat</keyword>
<evidence type="ECO:0000313" key="26">
    <source>
        <dbReference type="Proteomes" id="UP000272942"/>
    </source>
</evidence>
<dbReference type="PROSITE" id="PS50297">
    <property type="entry name" value="ANK_REP_REGION"/>
    <property type="match status" value="2"/>
</dbReference>
<dbReference type="OrthoDB" id="283575at2759"/>
<feature type="region of interest" description="Disordered" evidence="23">
    <location>
        <begin position="1035"/>
        <end position="1079"/>
    </location>
</feature>
<keyword evidence="6 22" id="KW-0245">EGF-like domain</keyword>
<organism evidence="27">
    <name type="scientific">Echinostoma caproni</name>
    <dbReference type="NCBI Taxonomy" id="27848"/>
    <lineage>
        <taxon>Eukaryota</taxon>
        <taxon>Metazoa</taxon>
        <taxon>Spiralia</taxon>
        <taxon>Lophotrochozoa</taxon>
        <taxon>Platyhelminthes</taxon>
        <taxon>Trematoda</taxon>
        <taxon>Digenea</taxon>
        <taxon>Plagiorchiida</taxon>
        <taxon>Echinostomata</taxon>
        <taxon>Echinostomatoidea</taxon>
        <taxon>Echinostomatidae</taxon>
        <taxon>Echinostoma</taxon>
    </lineage>
</organism>
<feature type="disulfide bond" evidence="22">
    <location>
        <begin position="196"/>
        <end position="205"/>
    </location>
</feature>
<dbReference type="PROSITE" id="PS50088">
    <property type="entry name" value="ANK_REPEAT"/>
    <property type="match status" value="3"/>
</dbReference>
<dbReference type="GO" id="GO:0005509">
    <property type="term" value="F:calcium ion binding"/>
    <property type="evidence" value="ECO:0007669"/>
    <property type="project" value="InterPro"/>
</dbReference>
<evidence type="ECO:0000256" key="12">
    <source>
        <dbReference type="ARBA" id="ARBA00022989"/>
    </source>
</evidence>
<feature type="domain" description="EGF-like" evidence="24">
    <location>
        <begin position="10"/>
        <end position="46"/>
    </location>
</feature>
<feature type="region of interest" description="Disordered" evidence="23">
    <location>
        <begin position="1207"/>
        <end position="1228"/>
    </location>
</feature>
<keyword evidence="19" id="KW-0325">Glycoprotein</keyword>
<dbReference type="InterPro" id="IPR018097">
    <property type="entry name" value="EGF_Ca-bd_CS"/>
</dbReference>
<dbReference type="GO" id="GO:0005576">
    <property type="term" value="C:extracellular region"/>
    <property type="evidence" value="ECO:0007669"/>
    <property type="project" value="UniProtKB-SubCell"/>
</dbReference>
<evidence type="ECO:0000313" key="25">
    <source>
        <dbReference type="EMBL" id="VDP69668.1"/>
    </source>
</evidence>
<evidence type="ECO:0000256" key="13">
    <source>
        <dbReference type="ARBA" id="ARBA00023015"/>
    </source>
</evidence>
<feature type="region of interest" description="Disordered" evidence="23">
    <location>
        <begin position="822"/>
        <end position="852"/>
    </location>
</feature>
<dbReference type="PROSITE" id="PS00010">
    <property type="entry name" value="ASX_HYDROXYL"/>
    <property type="match status" value="2"/>
</dbReference>
<dbReference type="FunFam" id="2.10.25.10:FF:000045">
    <property type="entry name" value="Slit guidance ligand 2"/>
    <property type="match status" value="1"/>
</dbReference>
<feature type="compositionally biased region" description="Basic residues" evidence="23">
    <location>
        <begin position="1063"/>
        <end position="1078"/>
    </location>
</feature>
<keyword evidence="15" id="KW-0472">Membrane</keyword>
<keyword evidence="5" id="KW-0964">Secreted</keyword>
<feature type="compositionally biased region" description="Basic and acidic residues" evidence="23">
    <location>
        <begin position="822"/>
        <end position="843"/>
    </location>
</feature>
<dbReference type="Gene3D" id="3.30.70.3310">
    <property type="match status" value="1"/>
</dbReference>
<dbReference type="InterPro" id="IPR000152">
    <property type="entry name" value="EGF-type_Asp/Asn_hydroxyl_site"/>
</dbReference>
<evidence type="ECO:0000256" key="15">
    <source>
        <dbReference type="ARBA" id="ARBA00023136"/>
    </source>
</evidence>
<feature type="domain" description="EGF-like" evidence="24">
    <location>
        <begin position="356"/>
        <end position="409"/>
    </location>
</feature>
<dbReference type="SUPFAM" id="SSF57196">
    <property type="entry name" value="EGF/Laminin"/>
    <property type="match status" value="4"/>
</dbReference>
<dbReference type="GO" id="GO:0007219">
    <property type="term" value="P:Notch signaling pathway"/>
    <property type="evidence" value="ECO:0007669"/>
    <property type="project" value="UniProtKB-KW"/>
</dbReference>
<dbReference type="Gene3D" id="1.25.40.20">
    <property type="entry name" value="Ankyrin repeat-containing domain"/>
    <property type="match status" value="2"/>
</dbReference>
<dbReference type="SUPFAM" id="SSF48403">
    <property type="entry name" value="Ankyrin repeat"/>
    <property type="match status" value="1"/>
</dbReference>
<evidence type="ECO:0000256" key="4">
    <source>
        <dbReference type="ARBA" id="ARBA00005847"/>
    </source>
</evidence>
<gene>
    <name evidence="25" type="ORF">ECPE_LOCUS3491</name>
</gene>
<dbReference type="InterPro" id="IPR002110">
    <property type="entry name" value="Ankyrin_rpt"/>
</dbReference>
<proteinExistence type="inferred from homology"/>
<dbReference type="PANTHER" id="PTHR12916">
    <property type="entry name" value="CYTOCHROME C OXIDASE POLYPEPTIDE VIC-2"/>
    <property type="match status" value="1"/>
</dbReference>
<feature type="disulfide bond" evidence="22">
    <location>
        <begin position="399"/>
        <end position="408"/>
    </location>
</feature>
<evidence type="ECO:0000256" key="20">
    <source>
        <dbReference type="ARBA" id="ARBA00023242"/>
    </source>
</evidence>
<comment type="caution">
    <text evidence="22">Lacks conserved residue(s) required for the propagation of feature annotation.</text>
</comment>
<dbReference type="WBParaSite" id="ECPE_0000349401-mRNA-1">
    <property type="protein sequence ID" value="ECPE_0000349401-mRNA-1"/>
    <property type="gene ID" value="ECPE_0000349401"/>
</dbReference>
<dbReference type="EMBL" id="UZAN01040443">
    <property type="protein sequence ID" value="VDP69668.1"/>
    <property type="molecule type" value="Genomic_DNA"/>
</dbReference>
<dbReference type="PRINTS" id="PR01983">
    <property type="entry name" value="NOTCH"/>
</dbReference>
<reference evidence="27" key="1">
    <citation type="submission" date="2016-06" db="UniProtKB">
        <authorList>
            <consortium name="WormBaseParasite"/>
        </authorList>
    </citation>
    <scope>IDENTIFICATION</scope>
</reference>
<keyword evidence="9" id="KW-0677">Repeat</keyword>
<dbReference type="InterPro" id="IPR001881">
    <property type="entry name" value="EGF-like_Ca-bd_dom"/>
</dbReference>
<keyword evidence="10" id="KW-0221">Differentiation</keyword>
<evidence type="ECO:0000256" key="3">
    <source>
        <dbReference type="ARBA" id="ARBA00004613"/>
    </source>
</evidence>
<evidence type="ECO:0000256" key="6">
    <source>
        <dbReference type="ARBA" id="ARBA00022536"/>
    </source>
</evidence>
<feature type="domain" description="EGF-like" evidence="24">
    <location>
        <begin position="208"/>
        <end position="244"/>
    </location>
</feature>
<dbReference type="SUPFAM" id="SSF57184">
    <property type="entry name" value="Growth factor receptor domain"/>
    <property type="match status" value="1"/>
</dbReference>
<feature type="compositionally biased region" description="Polar residues" evidence="23">
    <location>
        <begin position="620"/>
        <end position="632"/>
    </location>
</feature>
<name>A0A183A956_9TREM</name>
<evidence type="ECO:0000256" key="17">
    <source>
        <dbReference type="ARBA" id="ARBA00023159"/>
    </source>
</evidence>
<dbReference type="SMART" id="SM00248">
    <property type="entry name" value="ANK"/>
    <property type="match status" value="5"/>
</dbReference>
<dbReference type="SMART" id="SM00181">
    <property type="entry name" value="EGF"/>
    <property type="match status" value="9"/>
</dbReference>
<keyword evidence="7" id="KW-0812">Transmembrane</keyword>
<protein>
    <submittedName>
        <fullName evidence="27">EGF-like domain-containing protein</fullName>
    </submittedName>
</protein>
<keyword evidence="20" id="KW-0539">Nucleus</keyword>
<dbReference type="Pfam" id="PF12661">
    <property type="entry name" value="hEGF"/>
    <property type="match status" value="2"/>
</dbReference>
<feature type="domain" description="EGF-like" evidence="24">
    <location>
        <begin position="121"/>
        <end position="165"/>
    </location>
</feature>
<comment type="subcellular location">
    <subcellularLocation>
        <location evidence="2">Cell membrane</location>
        <topology evidence="2">Single-pass type I membrane protein</topology>
    </subcellularLocation>
    <subcellularLocation>
        <location evidence="1">Nucleus</location>
    </subcellularLocation>
    <subcellularLocation>
        <location evidence="3">Secreted</location>
    </subcellularLocation>
</comment>
<reference evidence="25 26" key="2">
    <citation type="submission" date="2018-11" db="EMBL/GenBank/DDBJ databases">
        <authorList>
            <consortium name="Pathogen Informatics"/>
        </authorList>
    </citation>
    <scope>NUCLEOTIDE SEQUENCE [LARGE SCALE GENOMIC DNA]</scope>
    <source>
        <strain evidence="25 26">Egypt</strain>
    </source>
</reference>
<feature type="disulfide bond" evidence="22">
    <location>
        <begin position="234"/>
        <end position="243"/>
    </location>
</feature>
<dbReference type="GO" id="GO:0005112">
    <property type="term" value="F:Notch binding"/>
    <property type="evidence" value="ECO:0007669"/>
    <property type="project" value="TreeGrafter"/>
</dbReference>
<dbReference type="GO" id="GO:0030154">
    <property type="term" value="P:cell differentiation"/>
    <property type="evidence" value="ECO:0007669"/>
    <property type="project" value="UniProtKB-KW"/>
</dbReference>
<dbReference type="SMART" id="SM00004">
    <property type="entry name" value="NL"/>
    <property type="match status" value="2"/>
</dbReference>
<feature type="compositionally biased region" description="Low complexity" evidence="23">
    <location>
        <begin position="1049"/>
        <end position="1062"/>
    </location>
</feature>
<dbReference type="InterPro" id="IPR009030">
    <property type="entry name" value="Growth_fac_rcpt_cys_sf"/>
</dbReference>
<keyword evidence="11" id="KW-0914">Notch signaling pathway</keyword>
<dbReference type="PANTHER" id="PTHR12916:SF9">
    <property type="entry name" value="NEUROGENIC LOCUS NOTCH HOMOLOG PROTEIN 1-RELATED"/>
    <property type="match status" value="1"/>
</dbReference>
<evidence type="ECO:0000256" key="23">
    <source>
        <dbReference type="SAM" id="MobiDB-lite"/>
    </source>
</evidence>
<dbReference type="InterPro" id="IPR035993">
    <property type="entry name" value="Notch-like_dom_sf"/>
</dbReference>
<keyword evidence="13" id="KW-0805">Transcription regulation</keyword>
<evidence type="ECO:0000256" key="22">
    <source>
        <dbReference type="PROSITE-ProRule" id="PRU00076"/>
    </source>
</evidence>
<feature type="compositionally biased region" description="Polar residues" evidence="23">
    <location>
        <begin position="1036"/>
        <end position="1047"/>
    </location>
</feature>
<dbReference type="Pfam" id="PF00008">
    <property type="entry name" value="EGF"/>
    <property type="match status" value="2"/>
</dbReference>
<feature type="repeat" description="ANK" evidence="21">
    <location>
        <begin position="1583"/>
        <end position="1615"/>
    </location>
</feature>
<evidence type="ECO:0000256" key="7">
    <source>
        <dbReference type="ARBA" id="ARBA00022692"/>
    </source>
</evidence>
<dbReference type="GO" id="GO:0005886">
    <property type="term" value="C:plasma membrane"/>
    <property type="evidence" value="ECO:0007669"/>
    <property type="project" value="UniProtKB-SubCell"/>
</dbReference>
<evidence type="ECO:0000256" key="19">
    <source>
        <dbReference type="ARBA" id="ARBA00023180"/>
    </source>
</evidence>
<dbReference type="Gene3D" id="2.10.25.10">
    <property type="entry name" value="Laminin"/>
    <property type="match status" value="7"/>
</dbReference>
<feature type="domain" description="EGF-like" evidence="24">
    <location>
        <begin position="167"/>
        <end position="206"/>
    </location>
</feature>
<keyword evidence="12" id="KW-1133">Transmembrane helix</keyword>
<feature type="disulfide bond" evidence="22">
    <location>
        <begin position="36"/>
        <end position="45"/>
    </location>
</feature>
<keyword evidence="17" id="KW-0010">Activator</keyword>
<accession>A0A183A956</accession>
<dbReference type="Proteomes" id="UP000272942">
    <property type="component" value="Unassembled WGS sequence"/>
</dbReference>
<feature type="region of interest" description="Disordered" evidence="23">
    <location>
        <begin position="620"/>
        <end position="645"/>
    </location>
</feature>
<feature type="region of interest" description="Disordered" evidence="23">
    <location>
        <begin position="1008"/>
        <end position="1027"/>
    </location>
</feature>
<dbReference type="PROSITE" id="PS01187">
    <property type="entry name" value="EGF_CA"/>
    <property type="match status" value="1"/>
</dbReference>
<evidence type="ECO:0000313" key="27">
    <source>
        <dbReference type="WBParaSite" id="ECPE_0000349401-mRNA-1"/>
    </source>
</evidence>
<dbReference type="Gene3D" id="3.30.300.320">
    <property type="match status" value="1"/>
</dbReference>
<keyword evidence="8" id="KW-0732">Signal</keyword>
<dbReference type="PROSITE" id="PS00022">
    <property type="entry name" value="EGF_1"/>
    <property type="match status" value="7"/>
</dbReference>
<dbReference type="PROSITE" id="PS50026">
    <property type="entry name" value="EGF_3"/>
    <property type="match status" value="6"/>
</dbReference>
<dbReference type="CDD" id="cd00054">
    <property type="entry name" value="EGF_CA"/>
    <property type="match status" value="4"/>
</dbReference>
<sequence>MVGGDRCQFKVSACSTQPCSPYGYCVEQKHGYICECFDGADGLHCESSRNRNSDFPVARTQSNPDVIQPNPCPVGTCANEAICIRSFGSTGDNRSNRAALDFICQCDTAVGRFEGPRCDIDVDECVVGIPGDAHGPVCLNGGQCVNTYGSYFCRCPTGWSGPRCETRWRACTSGYHPVCRNGGTCLENENSFQCICPTGFTGLFCETEIDECANKPCRNGGSCLDLIGSYLCLCPSDWTGRNCYMGPRCEGQINLCRLDPQLGRFKPTTDSHQKLVQWIDQAMPAEQLPSTKNHWLHALLSAFRDPALKTGTSSREETSIYTGLCNPQGVSQCVPHAGNFSCLCRMGFHGSLCEQPRDLCHEIELELGEAYCMNEGLCETQLTINPESGTSSETVMCRCPNGYGGSRCQLFTDVCFSNPCLHGGSCQPISHVSGLLSSSSAPLELSHPDRMMNYPNRTTETATTAAAAASTTTSLTRGGPAYECICPPGRVGRHCELDRDAACLPDSSPWCANQAQCIAGPEGSKCNCPPGFCGLHCEKNGTADCAPLIRPESVFASWLGASIESDTCEWNQCATKRGNGRCDPECDRLACDFDALECLLPVTDPLEPLDQLTGSERLTFGSLKNGTESGSQPRPRLLPIQSPKPSLPWSKCTAIRRDGIPCHLRFSDDRCDTACATEACLFDGWDCETESQIPDPMTGDRADMRCPSYCGPNSSEDDCLTKCNISIPKSSSACGNDSNGAGSCSAKSGTTTKSITILNGELVLLIRISPDELLASATGQLNQLLSGLSQLLHLNVSVKRQGDTGDRWMVYGVPLLDLKVQNDRSVPEDQARRRSSRSRRDAPNESAPAGANQNKLIGSQLYLQLDATSCTNRGGSCFQRVDGAAQFVTAAMHHRQYTFLRPVLSVQSTPGTKPTPIGPGERRRWQPFDWLWSVNWPIYAIFSITGMLILMLIVGVMFTATQLSQRSTCQSTVHRRSLSAYLHAIGKKRNAKKIQRAKIWFPEHGLLGRVRPGHKPGPGSTSRVQPGHSRLALIPSSLSKPHTSSCPPHSYEQQEQQQQQQQHQHHQSAQYHHHHHHHQFGDSERLSLMWYLSGDTSEYKPSIYLPTSSDIGSPSMNKRPRRNEVSTFLSSANVSNTSAVTRPVDTSGVGLVSCTIRGGSISTSSGIVPFGQAVKSEALTEAQSAVMSHAPIDSSAEDYRIEPGTTVSSIVSGGGGESGTGSTSTTTTNTVSTRVDVAGSDQDTVNTLHWDRTSLGPVSETWSFYQIIIHLLQSNGLEDLTMQPFCHVRTGGSTETDGNALIRSILRYTINLDRQEQVGPASVDVNPLNPSASHTHICTELHSACPILFPRLCRVLEFRLAETGETLLHAAARLNQASSCTDLLDAGADPTSVDNAGRTALLSAVSSGALDAIHVILAHPVVNSNPMCFVPSFLTDSTTPLMQAIKMGDVDAFRMILHAMNIQICTLAKAHAAINTPIPSTGPNVYPSVTQSGAHATEPLSPTNPTWSLSYGCNSKETTATRALSSDPTVAVINEDNAMSLLDLNMTDNLGRTALHWAAVTDQPDMLSCLLEAGASLDVQTTCDETPLALAAREGAFSACRLLLVAGANPELADYLDRTPKQLAQAAGYEDIVRLFDVPVHPDSAVVLSSAGSRQLGFPQGASMTWSHMAYNPRTRMIMSNQERPGRISNQRNPMFFPNQSVIEEPQKHEANLNLIDKNDPFPCVSNDHCAIWEDSKNFRDESSFFLTVNNPYTSALVIKLA</sequence>
<evidence type="ECO:0000256" key="1">
    <source>
        <dbReference type="ARBA" id="ARBA00004123"/>
    </source>
</evidence>
<dbReference type="InterPro" id="IPR000800">
    <property type="entry name" value="Notch_dom"/>
</dbReference>
<dbReference type="SMART" id="SM00179">
    <property type="entry name" value="EGF_CA"/>
    <property type="match status" value="4"/>
</dbReference>
<evidence type="ECO:0000256" key="21">
    <source>
        <dbReference type="PROSITE-ProRule" id="PRU00023"/>
    </source>
</evidence>
<feature type="repeat" description="ANK" evidence="21">
    <location>
        <begin position="1550"/>
        <end position="1582"/>
    </location>
</feature>
<evidence type="ECO:0000256" key="2">
    <source>
        <dbReference type="ARBA" id="ARBA00004251"/>
    </source>
</evidence>
<dbReference type="PROSITE" id="PS01186">
    <property type="entry name" value="EGF_2"/>
    <property type="match status" value="5"/>
</dbReference>
<evidence type="ECO:0000256" key="10">
    <source>
        <dbReference type="ARBA" id="ARBA00022782"/>
    </source>
</evidence>
<feature type="repeat" description="ANK" evidence="21">
    <location>
        <begin position="1363"/>
        <end position="1395"/>
    </location>
</feature>
<feature type="disulfide bond" evidence="22">
    <location>
        <begin position="528"/>
        <end position="537"/>
    </location>
</feature>
<evidence type="ECO:0000256" key="9">
    <source>
        <dbReference type="ARBA" id="ARBA00022737"/>
    </source>
</evidence>
<dbReference type="SUPFAM" id="SSF90193">
    <property type="entry name" value="Notch domain"/>
    <property type="match status" value="1"/>
</dbReference>
<keyword evidence="26" id="KW-1185">Reference proteome</keyword>
<dbReference type="InterPro" id="IPR036770">
    <property type="entry name" value="Ankyrin_rpt-contain_sf"/>
</dbReference>
<dbReference type="Pfam" id="PF00066">
    <property type="entry name" value="Notch"/>
    <property type="match status" value="2"/>
</dbReference>
<feature type="domain" description="EGF-like" evidence="24">
    <location>
        <begin position="499"/>
        <end position="538"/>
    </location>
</feature>
<dbReference type="FunFam" id="2.10.25.10:FF:000004">
    <property type="entry name" value="Neurogenic locus notch 1"/>
    <property type="match status" value="1"/>
</dbReference>
<evidence type="ECO:0000256" key="14">
    <source>
        <dbReference type="ARBA" id="ARBA00023043"/>
    </source>
</evidence>
<keyword evidence="18" id="KW-0804">Transcription</keyword>
<dbReference type="GO" id="GO:0007399">
    <property type="term" value="P:nervous system development"/>
    <property type="evidence" value="ECO:0007669"/>
    <property type="project" value="UniProtKB-ARBA"/>
</dbReference>
<feature type="disulfide bond" evidence="22">
    <location>
        <begin position="155"/>
        <end position="164"/>
    </location>
</feature>
<evidence type="ECO:0000256" key="8">
    <source>
        <dbReference type="ARBA" id="ARBA00022729"/>
    </source>
</evidence>
<comment type="similarity">
    <text evidence="4">Belongs to the NOTCH family.</text>
</comment>
<evidence type="ECO:0000256" key="18">
    <source>
        <dbReference type="ARBA" id="ARBA00023163"/>
    </source>
</evidence>
<evidence type="ECO:0000256" key="11">
    <source>
        <dbReference type="ARBA" id="ARBA00022976"/>
    </source>
</evidence>
<evidence type="ECO:0000259" key="24">
    <source>
        <dbReference type="PROSITE" id="PS50026"/>
    </source>
</evidence>
<evidence type="ECO:0000256" key="16">
    <source>
        <dbReference type="ARBA" id="ARBA00023157"/>
    </source>
</evidence>
<evidence type="ECO:0000256" key="5">
    <source>
        <dbReference type="ARBA" id="ARBA00022525"/>
    </source>
</evidence>
<dbReference type="Pfam" id="PF12796">
    <property type="entry name" value="Ank_2"/>
    <property type="match status" value="2"/>
</dbReference>
<dbReference type="InterPro" id="IPR013032">
    <property type="entry name" value="EGF-like_CS"/>
</dbReference>